<dbReference type="GO" id="GO:0016020">
    <property type="term" value="C:membrane"/>
    <property type="evidence" value="ECO:0007669"/>
    <property type="project" value="UniProtKB-SubCell"/>
</dbReference>
<dbReference type="PRINTS" id="PR00727">
    <property type="entry name" value="LEADERPTASE"/>
</dbReference>
<keyword evidence="6" id="KW-0645">Protease</keyword>
<comment type="subcellular location">
    <subcellularLocation>
        <location evidence="6">Membrane</location>
        <topology evidence="6">Single-pass type II membrane protein</topology>
    </subcellularLocation>
</comment>
<dbReference type="GO" id="GO:0004252">
    <property type="term" value="F:serine-type endopeptidase activity"/>
    <property type="evidence" value="ECO:0007669"/>
    <property type="project" value="InterPro"/>
</dbReference>
<name>A0A2N1PT95_9BACT</name>
<evidence type="ECO:0000256" key="4">
    <source>
        <dbReference type="ARBA" id="ARBA00022801"/>
    </source>
</evidence>
<protein>
    <recommendedName>
        <fullName evidence="3 6">Signal peptidase I</fullName>
        <ecNumber evidence="3 6">3.4.21.89</ecNumber>
    </recommendedName>
</protein>
<dbReference type="AlphaFoldDB" id="A0A2N1PT95"/>
<feature type="transmembrane region" description="Helical" evidence="6">
    <location>
        <begin position="62"/>
        <end position="82"/>
    </location>
</feature>
<dbReference type="InterPro" id="IPR036286">
    <property type="entry name" value="LexA/Signal_pep-like_sf"/>
</dbReference>
<evidence type="ECO:0000259" key="7">
    <source>
        <dbReference type="Pfam" id="PF10502"/>
    </source>
</evidence>
<comment type="catalytic activity">
    <reaction evidence="1 6">
        <text>Cleavage of hydrophobic, N-terminal signal or leader sequences from secreted and periplasmic proteins.</text>
        <dbReference type="EC" id="3.4.21.89"/>
    </reaction>
</comment>
<comment type="similarity">
    <text evidence="2 6">Belongs to the peptidase S26 family.</text>
</comment>
<dbReference type="Pfam" id="PF10502">
    <property type="entry name" value="Peptidase_S26"/>
    <property type="match status" value="1"/>
</dbReference>
<dbReference type="GO" id="GO:0009003">
    <property type="term" value="F:signal peptidase activity"/>
    <property type="evidence" value="ECO:0007669"/>
    <property type="project" value="UniProtKB-EC"/>
</dbReference>
<dbReference type="SUPFAM" id="SSF51306">
    <property type="entry name" value="LexA/Signal peptidase"/>
    <property type="match status" value="1"/>
</dbReference>
<feature type="domain" description="Peptidase S26" evidence="7">
    <location>
        <begin position="56"/>
        <end position="226"/>
    </location>
</feature>
<dbReference type="GO" id="GO:0006465">
    <property type="term" value="P:signal peptide processing"/>
    <property type="evidence" value="ECO:0007669"/>
    <property type="project" value="InterPro"/>
</dbReference>
<organism evidence="8 9">
    <name type="scientific">Candidatus Wallbacteria bacterium HGW-Wallbacteria-1</name>
    <dbReference type="NCBI Taxonomy" id="2013854"/>
    <lineage>
        <taxon>Bacteria</taxon>
        <taxon>Candidatus Walliibacteriota</taxon>
    </lineage>
</organism>
<keyword evidence="6" id="KW-0472">Membrane</keyword>
<dbReference type="InterPro" id="IPR000223">
    <property type="entry name" value="Pept_S26A_signal_pept_1"/>
</dbReference>
<evidence type="ECO:0000256" key="1">
    <source>
        <dbReference type="ARBA" id="ARBA00000677"/>
    </source>
</evidence>
<evidence type="ECO:0000256" key="2">
    <source>
        <dbReference type="ARBA" id="ARBA00009370"/>
    </source>
</evidence>
<proteinExistence type="inferred from homology"/>
<dbReference type="InterPro" id="IPR019533">
    <property type="entry name" value="Peptidase_S26"/>
</dbReference>
<dbReference type="NCBIfam" id="TIGR02227">
    <property type="entry name" value="sigpep_I_bact"/>
    <property type="match status" value="1"/>
</dbReference>
<evidence type="ECO:0000256" key="6">
    <source>
        <dbReference type="RuleBase" id="RU362042"/>
    </source>
</evidence>
<dbReference type="PANTHER" id="PTHR43390:SF1">
    <property type="entry name" value="CHLOROPLAST PROCESSING PEPTIDASE"/>
    <property type="match status" value="1"/>
</dbReference>
<dbReference type="PANTHER" id="PTHR43390">
    <property type="entry name" value="SIGNAL PEPTIDASE I"/>
    <property type="match status" value="1"/>
</dbReference>
<keyword evidence="6" id="KW-1133">Transmembrane helix</keyword>
<dbReference type="Gene3D" id="2.10.109.10">
    <property type="entry name" value="Umud Fragment, subunit A"/>
    <property type="match status" value="1"/>
</dbReference>
<evidence type="ECO:0000313" key="9">
    <source>
        <dbReference type="Proteomes" id="UP000233256"/>
    </source>
</evidence>
<dbReference type="EMBL" id="PGXC01000003">
    <property type="protein sequence ID" value="PKK91546.1"/>
    <property type="molecule type" value="Genomic_DNA"/>
</dbReference>
<accession>A0A2N1PT95</accession>
<dbReference type="InterPro" id="IPR019758">
    <property type="entry name" value="Pept_S26A_signal_pept_1_CS"/>
</dbReference>
<comment type="caution">
    <text evidence="8">The sequence shown here is derived from an EMBL/GenBank/DDBJ whole genome shotgun (WGS) entry which is preliminary data.</text>
</comment>
<sequence>MTAEQVEETETGRQVSELCEKATEAVGNGGSPLSGSAENGQIKTIELLPFGNPVIREATETIVIAVILAVLLRTFFLQAFYIPSSSMENTLLIGDRIIVNKFIYKFVPPNRGDVVVFKYPQMPSKDFIKRIVGRPGDTLKIRDGALHVDSHDGKGFIKIDEPYIKGRIEDGILRDGFTRMSLLDHLTLGSDEYFVMGDNRQNSEDSRYWGPLKEKFIKGKAIVVYWPFGNAKSLR</sequence>
<dbReference type="Proteomes" id="UP000233256">
    <property type="component" value="Unassembled WGS sequence"/>
</dbReference>
<dbReference type="EC" id="3.4.21.89" evidence="3 6"/>
<dbReference type="CDD" id="cd06530">
    <property type="entry name" value="S26_SPase_I"/>
    <property type="match status" value="1"/>
</dbReference>
<feature type="active site" evidence="5">
    <location>
        <position position="86"/>
    </location>
</feature>
<evidence type="ECO:0000256" key="3">
    <source>
        <dbReference type="ARBA" id="ARBA00013208"/>
    </source>
</evidence>
<evidence type="ECO:0000313" key="8">
    <source>
        <dbReference type="EMBL" id="PKK91546.1"/>
    </source>
</evidence>
<dbReference type="PROSITE" id="PS00760">
    <property type="entry name" value="SPASE_I_2"/>
    <property type="match status" value="1"/>
</dbReference>
<gene>
    <name evidence="8" type="primary">lepB</name>
    <name evidence="8" type="ORF">CVV64_04590</name>
</gene>
<evidence type="ECO:0000256" key="5">
    <source>
        <dbReference type="PIRSR" id="PIRSR600223-1"/>
    </source>
</evidence>
<feature type="active site" evidence="5">
    <location>
        <position position="129"/>
    </location>
</feature>
<keyword evidence="4 6" id="KW-0378">Hydrolase</keyword>
<dbReference type="InterPro" id="IPR019757">
    <property type="entry name" value="Pept_S26A_signal_pept_1_Lys-AS"/>
</dbReference>
<reference evidence="8 9" key="1">
    <citation type="journal article" date="2017" name="ISME J.">
        <title>Potential for microbial H2 and metal transformations associated with novel bacteria and archaea in deep terrestrial subsurface sediments.</title>
        <authorList>
            <person name="Hernsdorf A.W."/>
            <person name="Amano Y."/>
            <person name="Miyakawa K."/>
            <person name="Ise K."/>
            <person name="Suzuki Y."/>
            <person name="Anantharaman K."/>
            <person name="Probst A."/>
            <person name="Burstein D."/>
            <person name="Thomas B.C."/>
            <person name="Banfield J.F."/>
        </authorList>
    </citation>
    <scope>NUCLEOTIDE SEQUENCE [LARGE SCALE GENOMIC DNA]</scope>
    <source>
        <strain evidence="8">HGW-Wallbacteria-1</strain>
    </source>
</reference>
<dbReference type="PROSITE" id="PS00761">
    <property type="entry name" value="SPASE_I_3"/>
    <property type="match status" value="1"/>
</dbReference>
<keyword evidence="6" id="KW-0812">Transmembrane</keyword>